<dbReference type="Gene3D" id="3.30.450.40">
    <property type="match status" value="2"/>
</dbReference>
<evidence type="ECO:0000259" key="4">
    <source>
        <dbReference type="Pfam" id="PF17853"/>
    </source>
</evidence>
<dbReference type="PANTHER" id="PTHR33744:SF1">
    <property type="entry name" value="DNA-BINDING TRANSCRIPTIONAL ACTIVATOR ADER"/>
    <property type="match status" value="1"/>
</dbReference>
<keyword evidence="6" id="KW-1185">Reference proteome</keyword>
<dbReference type="Proteomes" id="UP000632222">
    <property type="component" value="Unassembled WGS sequence"/>
</dbReference>
<dbReference type="RefSeq" id="WP_189001945.1">
    <property type="nucleotide sequence ID" value="NZ_BMOD01000004.1"/>
</dbReference>
<dbReference type="InterPro" id="IPR051448">
    <property type="entry name" value="CdaR-like_regulators"/>
</dbReference>
<dbReference type="Pfam" id="PF17853">
    <property type="entry name" value="GGDEF_2"/>
    <property type="match status" value="1"/>
</dbReference>
<evidence type="ECO:0000259" key="3">
    <source>
        <dbReference type="Pfam" id="PF13556"/>
    </source>
</evidence>
<reference evidence="6" key="1">
    <citation type="journal article" date="2019" name="Int. J. Syst. Evol. Microbiol.">
        <title>The Global Catalogue of Microorganisms (GCM) 10K type strain sequencing project: providing services to taxonomists for standard genome sequencing and annotation.</title>
        <authorList>
            <consortium name="The Broad Institute Genomics Platform"/>
            <consortium name="The Broad Institute Genome Sequencing Center for Infectious Disease"/>
            <person name="Wu L."/>
            <person name="Ma J."/>
        </authorList>
    </citation>
    <scope>NUCLEOTIDE SEQUENCE [LARGE SCALE GENOMIC DNA]</scope>
    <source>
        <strain evidence="6">JCM 14370</strain>
    </source>
</reference>
<dbReference type="InterPro" id="IPR029016">
    <property type="entry name" value="GAF-like_dom_sf"/>
</dbReference>
<accession>A0ABQ2CXA0</accession>
<evidence type="ECO:0000259" key="2">
    <source>
        <dbReference type="Pfam" id="PF07905"/>
    </source>
</evidence>
<organism evidence="5 6">
    <name type="scientific">Deinococcus roseus</name>
    <dbReference type="NCBI Taxonomy" id="392414"/>
    <lineage>
        <taxon>Bacteria</taxon>
        <taxon>Thermotogati</taxon>
        <taxon>Deinococcota</taxon>
        <taxon>Deinococci</taxon>
        <taxon>Deinococcales</taxon>
        <taxon>Deinococcaceae</taxon>
        <taxon>Deinococcus</taxon>
    </lineage>
</organism>
<proteinExistence type="inferred from homology"/>
<feature type="domain" description="PucR C-terminal helix-turn-helix" evidence="3">
    <location>
        <begin position="432"/>
        <end position="487"/>
    </location>
</feature>
<dbReference type="InterPro" id="IPR042070">
    <property type="entry name" value="PucR_C-HTH_sf"/>
</dbReference>
<feature type="domain" description="CdaR GGDEF-like" evidence="4">
    <location>
        <begin position="276"/>
        <end position="382"/>
    </location>
</feature>
<dbReference type="Pfam" id="PF07905">
    <property type="entry name" value="PucR"/>
    <property type="match status" value="1"/>
</dbReference>
<feature type="domain" description="Purine catabolism PurC-like" evidence="2">
    <location>
        <begin position="21"/>
        <end position="122"/>
    </location>
</feature>
<sequence length="496" mass="55795">MKLSHLLDLNLFRFRPVTRVSLEQEVRWVAVIDIPNAWDWIQEGQLLLTTGYTWPHDPEELRPFIRRIAERKPVGIALAVPHFFEHFPEVAREEAQACGLAAFELPWEIPFGVLTEAIHKELLREHYALLERSEQIHRALTQAVSTLAGFTELARVLSELLDREVLFVGAGGEVLGAFPRHQGFQVPEMAFSLKGAALEKDSVVAPIRVGDQRSGWVVVRGGQGSLSELDVRAAEHASVVAALQIVHERALSLQEARLGYAFFESLLDASESMSVQVVERAARLGFKKDLKFRLGALQLHTAVPLSEAAFKSREVLAADLRDVLKSCAAPQLLSLQQNHVVFVLPEDQPPEQLWTRLQRTGTSVAFSRVHQGLSEVGLAYQDLQIMLPYLKEGQLHQYADLLIPRVLGGDRAARAAFLEDLFAALPKEDLKNTLLAFVREGFHLKKTAATLQVHINTLRYRLERIQEATGWDLEDVQLRFRLQLAAHLLYETSKKP</sequence>
<protein>
    <submittedName>
        <fullName evidence="5">Transcriptional regulator</fullName>
    </submittedName>
</protein>
<dbReference type="InterPro" id="IPR012914">
    <property type="entry name" value="PucR_dom"/>
</dbReference>
<comment type="caution">
    <text evidence="5">The sequence shown here is derived from an EMBL/GenBank/DDBJ whole genome shotgun (WGS) entry which is preliminary data.</text>
</comment>
<evidence type="ECO:0000313" key="5">
    <source>
        <dbReference type="EMBL" id="GGJ29998.1"/>
    </source>
</evidence>
<dbReference type="InterPro" id="IPR025736">
    <property type="entry name" value="PucR_C-HTH_dom"/>
</dbReference>
<dbReference type="EMBL" id="BMOD01000004">
    <property type="protein sequence ID" value="GGJ29998.1"/>
    <property type="molecule type" value="Genomic_DNA"/>
</dbReference>
<evidence type="ECO:0000313" key="6">
    <source>
        <dbReference type="Proteomes" id="UP000632222"/>
    </source>
</evidence>
<gene>
    <name evidence="5" type="ORF">GCM10008938_14980</name>
</gene>
<name>A0ABQ2CXA0_9DEIO</name>
<dbReference type="InterPro" id="IPR041522">
    <property type="entry name" value="CdaR_GGDEF"/>
</dbReference>
<evidence type="ECO:0000256" key="1">
    <source>
        <dbReference type="ARBA" id="ARBA00006754"/>
    </source>
</evidence>
<dbReference type="PANTHER" id="PTHR33744">
    <property type="entry name" value="CARBOHYDRATE DIACID REGULATOR"/>
    <property type="match status" value="1"/>
</dbReference>
<dbReference type="Pfam" id="PF13556">
    <property type="entry name" value="HTH_30"/>
    <property type="match status" value="1"/>
</dbReference>
<comment type="similarity">
    <text evidence="1">Belongs to the CdaR family.</text>
</comment>
<dbReference type="Gene3D" id="1.10.10.2840">
    <property type="entry name" value="PucR C-terminal helix-turn-helix domain"/>
    <property type="match status" value="1"/>
</dbReference>